<feature type="transmembrane region" description="Helical" evidence="7">
    <location>
        <begin position="149"/>
        <end position="169"/>
    </location>
</feature>
<proteinExistence type="inferred from homology"/>
<evidence type="ECO:0000313" key="10">
    <source>
        <dbReference type="Proteomes" id="UP000790347"/>
    </source>
</evidence>
<reference evidence="9" key="1">
    <citation type="submission" date="2013-05" db="EMBL/GenBank/DDBJ databases">
        <authorList>
            <person name="Yim A.K.Y."/>
            <person name="Chan T.F."/>
            <person name="Ji K.M."/>
            <person name="Liu X.Y."/>
            <person name="Zhou J.W."/>
            <person name="Li R.Q."/>
            <person name="Yang K.Y."/>
            <person name="Li J."/>
            <person name="Li M."/>
            <person name="Law P.T.W."/>
            <person name="Wu Y.L."/>
            <person name="Cai Z.L."/>
            <person name="Qin H."/>
            <person name="Bao Y."/>
            <person name="Leung R.K.K."/>
            <person name="Ng P.K.S."/>
            <person name="Zou J."/>
            <person name="Zhong X.J."/>
            <person name="Ran P.X."/>
            <person name="Zhong N.S."/>
            <person name="Liu Z.G."/>
            <person name="Tsui S.K.W."/>
        </authorList>
    </citation>
    <scope>NUCLEOTIDE SEQUENCE</scope>
    <source>
        <strain evidence="9">Derf</strain>
        <tissue evidence="9">Whole organism</tissue>
    </source>
</reference>
<keyword evidence="4 7" id="KW-1133">Transmembrane helix</keyword>
<comment type="similarity">
    <text evidence="2">Belongs to the clarin family.</text>
</comment>
<evidence type="ECO:0000256" key="1">
    <source>
        <dbReference type="ARBA" id="ARBA00004141"/>
    </source>
</evidence>
<dbReference type="GO" id="GO:0016020">
    <property type="term" value="C:membrane"/>
    <property type="evidence" value="ECO:0007669"/>
    <property type="project" value="UniProtKB-SubCell"/>
</dbReference>
<feature type="compositionally biased region" description="Basic and acidic residues" evidence="6">
    <location>
        <begin position="244"/>
        <end position="255"/>
    </location>
</feature>
<evidence type="ECO:0000313" key="9">
    <source>
        <dbReference type="EMBL" id="KAH9521927.1"/>
    </source>
</evidence>
<keyword evidence="10" id="KW-1185">Reference proteome</keyword>
<organism evidence="9 10">
    <name type="scientific">Dermatophagoides farinae</name>
    <name type="common">American house dust mite</name>
    <dbReference type="NCBI Taxonomy" id="6954"/>
    <lineage>
        <taxon>Eukaryota</taxon>
        <taxon>Metazoa</taxon>
        <taxon>Ecdysozoa</taxon>
        <taxon>Arthropoda</taxon>
        <taxon>Chelicerata</taxon>
        <taxon>Arachnida</taxon>
        <taxon>Acari</taxon>
        <taxon>Acariformes</taxon>
        <taxon>Sarcoptiformes</taxon>
        <taxon>Astigmata</taxon>
        <taxon>Psoroptidia</taxon>
        <taxon>Analgoidea</taxon>
        <taxon>Pyroglyphidae</taxon>
        <taxon>Dermatophagoidinae</taxon>
        <taxon>Dermatophagoides</taxon>
    </lineage>
</organism>
<feature type="transmembrane region" description="Helical" evidence="7">
    <location>
        <begin position="107"/>
        <end position="137"/>
    </location>
</feature>
<keyword evidence="5 7" id="KW-0472">Membrane</keyword>
<evidence type="ECO:0000256" key="3">
    <source>
        <dbReference type="ARBA" id="ARBA00022692"/>
    </source>
</evidence>
<comment type="subcellular location">
    <subcellularLocation>
        <location evidence="1">Membrane</location>
        <topology evidence="1">Multi-pass membrane protein</topology>
    </subcellularLocation>
</comment>
<name>A0A922I5J8_DERFA</name>
<evidence type="ECO:0000256" key="7">
    <source>
        <dbReference type="SAM" id="Phobius"/>
    </source>
</evidence>
<keyword evidence="3 7" id="KW-0812">Transmembrane</keyword>
<reference evidence="8" key="2">
    <citation type="submission" date="2020-06" db="EMBL/GenBank/DDBJ databases">
        <authorList>
            <person name="Ji K."/>
            <person name="Li J."/>
        </authorList>
    </citation>
    <scope>NUCLEOTIDE SEQUENCE</scope>
    <source>
        <strain evidence="8">JKM2019</strain>
        <tissue evidence="8">Whole body</tissue>
    </source>
</reference>
<evidence type="ECO:0000256" key="2">
    <source>
        <dbReference type="ARBA" id="ARBA00005787"/>
    </source>
</evidence>
<dbReference type="EMBL" id="SDOV01000007">
    <property type="protein sequence ID" value="KAH7639445.1"/>
    <property type="molecule type" value="Genomic_DNA"/>
</dbReference>
<dbReference type="PANTHER" id="PTHR31548:SF1">
    <property type="entry name" value="LD47387P"/>
    <property type="match status" value="1"/>
</dbReference>
<comment type="caution">
    <text evidence="9">The sequence shown here is derived from an EMBL/GenBank/DDBJ whole genome shotgun (WGS) entry which is preliminary data.</text>
</comment>
<evidence type="ECO:0008006" key="11">
    <source>
        <dbReference type="Google" id="ProtNLM"/>
    </source>
</evidence>
<evidence type="ECO:0000313" key="8">
    <source>
        <dbReference type="EMBL" id="KAH7639445.1"/>
    </source>
</evidence>
<dbReference type="PANTHER" id="PTHR31548">
    <property type="entry name" value="CLARIN"/>
    <property type="match status" value="1"/>
</dbReference>
<feature type="transmembrane region" description="Helical" evidence="7">
    <location>
        <begin position="7"/>
        <end position="28"/>
    </location>
</feature>
<dbReference type="InterPro" id="IPR026748">
    <property type="entry name" value="Clarin"/>
</dbReference>
<sequence length="261" mass="30216">MEQRKRIYIFITFFICTSCLALLTLSLATHRWIIARPIRLISLNSSTIFQLNDYDEHTEIELPKKFRGFVYFGLFQGTKVLNYGLGDRTTIIWLKQEMLRNPNLMSFALWLLTILSVSIAMIFGLVAAIFSIINTVMTPIEAITGVQGLYLWNALASLFCTCAAITWLIQYQTRLIKNVMTDDEQQDGWTSLNRTSLSFSYYVVIIALALHLFNIFIIYYGTTMIDNVTQRSNCGRSRRRCSKDRRSNRNDKHPEGLIMLY</sequence>
<dbReference type="EMBL" id="ASGP02000002">
    <property type="protein sequence ID" value="KAH9521927.1"/>
    <property type="molecule type" value="Genomic_DNA"/>
</dbReference>
<dbReference type="Proteomes" id="UP000828236">
    <property type="component" value="Unassembled WGS sequence"/>
</dbReference>
<dbReference type="Pfam" id="PF25807">
    <property type="entry name" value="Clarin-2"/>
    <property type="match status" value="1"/>
</dbReference>
<gene>
    <name evidence="9" type="ORF">DERF_005540</name>
    <name evidence="8" type="ORF">HUG17_3478</name>
</gene>
<feature type="transmembrane region" description="Helical" evidence="7">
    <location>
        <begin position="199"/>
        <end position="221"/>
    </location>
</feature>
<reference evidence="8" key="3">
    <citation type="journal article" date="2021" name="World Allergy Organ. J.">
        <title>Chromosome-level assembly of Dermatophagoides farinae genome and transcriptome reveals two novel allergens Der f 37 and Der f 39.</title>
        <authorList>
            <person name="Chen J."/>
            <person name="Cai Z."/>
            <person name="Fan D."/>
            <person name="Hu J."/>
            <person name="Hou Y."/>
            <person name="He Y."/>
            <person name="Zhang Z."/>
            <person name="Zhao Z."/>
            <person name="Gao P."/>
            <person name="Hu W."/>
            <person name="Sun J."/>
            <person name="Li J."/>
            <person name="Ji K."/>
        </authorList>
    </citation>
    <scope>NUCLEOTIDE SEQUENCE</scope>
    <source>
        <strain evidence="8">JKM2019</strain>
    </source>
</reference>
<dbReference type="AlphaFoldDB" id="A0A922I5J8"/>
<reference evidence="9" key="4">
    <citation type="journal article" date="2022" name="Res Sq">
        <title>Comparative Genomics Reveals Insights into the Divergent Evolution of Astigmatic Mites and Household Pest Adaptations.</title>
        <authorList>
            <person name="Xiong Q."/>
            <person name="Wan A.T.-Y."/>
            <person name="Liu X.-Y."/>
            <person name="Fung C.S.-H."/>
            <person name="Xiao X."/>
            <person name="Malainual N."/>
            <person name="Hou J."/>
            <person name="Wang L."/>
            <person name="Wang M."/>
            <person name="Yang K."/>
            <person name="Cui Y."/>
            <person name="Leung E."/>
            <person name="Nong W."/>
            <person name="Shin S.-K."/>
            <person name="Au S."/>
            <person name="Jeong K.Y."/>
            <person name="Chew F.T."/>
            <person name="Hui J."/>
            <person name="Leung T.F."/>
            <person name="Tungtrongchitr A."/>
            <person name="Zhong N."/>
            <person name="Liu Z."/>
            <person name="Tsui S."/>
        </authorList>
    </citation>
    <scope>NUCLEOTIDE SEQUENCE</scope>
    <source>
        <strain evidence="9">Derf</strain>
        <tissue evidence="9">Whole organism</tissue>
    </source>
</reference>
<dbReference type="Gene3D" id="1.20.140.150">
    <property type="match status" value="1"/>
</dbReference>
<feature type="region of interest" description="Disordered" evidence="6">
    <location>
        <begin position="236"/>
        <end position="255"/>
    </location>
</feature>
<dbReference type="Proteomes" id="UP000790347">
    <property type="component" value="Unassembled WGS sequence"/>
</dbReference>
<evidence type="ECO:0000256" key="4">
    <source>
        <dbReference type="ARBA" id="ARBA00022989"/>
    </source>
</evidence>
<evidence type="ECO:0000256" key="5">
    <source>
        <dbReference type="ARBA" id="ARBA00023136"/>
    </source>
</evidence>
<protein>
    <recommendedName>
        <fullName evidence="11">Clarin-3</fullName>
    </recommendedName>
</protein>
<accession>A0A922I5J8</accession>
<evidence type="ECO:0000256" key="6">
    <source>
        <dbReference type="SAM" id="MobiDB-lite"/>
    </source>
</evidence>
<dbReference type="GO" id="GO:0007605">
    <property type="term" value="P:sensory perception of sound"/>
    <property type="evidence" value="ECO:0007669"/>
    <property type="project" value="UniProtKB-ARBA"/>
</dbReference>